<dbReference type="EMBL" id="QAON01000003">
    <property type="protein sequence ID" value="PTQ90275.1"/>
    <property type="molecule type" value="Genomic_DNA"/>
</dbReference>
<keyword evidence="2" id="KW-1185">Reference proteome</keyword>
<evidence type="ECO:0000313" key="2">
    <source>
        <dbReference type="Proteomes" id="UP000244223"/>
    </source>
</evidence>
<gene>
    <name evidence="1" type="ORF">C8N29_10328</name>
</gene>
<sequence>MALPKKVKNFNVFNDGESWLGQVPEIQLPKLARKFEDYRAAGMDGAVGVDMGQENLEAEITAGGIIRQALLQFGTTKIDGVPLRFAGAYQQDDSGQVTAYEIYMRGRWQEIDTGKAKAGDDTEVKLKARLAYYRLVENGVDLIEIDLMGMVFKVNGVDILEEQRRAIGLA</sequence>
<protein>
    <recommendedName>
        <fullName evidence="3">Phage major tail tube protein</fullName>
    </recommendedName>
</protein>
<dbReference type="Proteomes" id="UP000244223">
    <property type="component" value="Unassembled WGS sequence"/>
</dbReference>
<dbReference type="Pfam" id="PF04985">
    <property type="entry name" value="Phage_tube"/>
    <property type="match status" value="1"/>
</dbReference>
<evidence type="ECO:0000313" key="1">
    <source>
        <dbReference type="EMBL" id="PTQ90275.1"/>
    </source>
</evidence>
<accession>A0A2T5J1F5</accession>
<evidence type="ECO:0008006" key="3">
    <source>
        <dbReference type="Google" id="ProtNLM"/>
    </source>
</evidence>
<dbReference type="OrthoDB" id="9814992at2"/>
<dbReference type="NCBIfam" id="TIGR01611">
    <property type="entry name" value="tail_tube"/>
    <property type="match status" value="1"/>
</dbReference>
<name>A0A2T5J1F5_9GAMM</name>
<dbReference type="RefSeq" id="WP_107864726.1">
    <property type="nucleotide sequence ID" value="NZ_QAON01000003.1"/>
</dbReference>
<dbReference type="InterPro" id="IPR006498">
    <property type="entry name" value="Tail_tube"/>
</dbReference>
<dbReference type="AlphaFoldDB" id="A0A2T5J1F5"/>
<reference evidence="1 2" key="1">
    <citation type="submission" date="2018-04" db="EMBL/GenBank/DDBJ databases">
        <title>Genomic Encyclopedia of Archaeal and Bacterial Type Strains, Phase II (KMG-II): from individual species to whole genera.</title>
        <authorList>
            <person name="Goeker M."/>
        </authorList>
    </citation>
    <scope>NUCLEOTIDE SEQUENCE [LARGE SCALE GENOMIC DNA]</scope>
    <source>
        <strain evidence="1 2">DSM 5822</strain>
    </source>
</reference>
<organism evidence="1 2">
    <name type="scientific">Agitococcus lubricus</name>
    <dbReference type="NCBI Taxonomy" id="1077255"/>
    <lineage>
        <taxon>Bacteria</taxon>
        <taxon>Pseudomonadati</taxon>
        <taxon>Pseudomonadota</taxon>
        <taxon>Gammaproteobacteria</taxon>
        <taxon>Moraxellales</taxon>
        <taxon>Moraxellaceae</taxon>
        <taxon>Agitococcus</taxon>
    </lineage>
</organism>
<comment type="caution">
    <text evidence="1">The sequence shown here is derived from an EMBL/GenBank/DDBJ whole genome shotgun (WGS) entry which is preliminary data.</text>
</comment>
<proteinExistence type="predicted"/>